<dbReference type="PANTHER" id="PTHR11514">
    <property type="entry name" value="MYC"/>
    <property type="match status" value="1"/>
</dbReference>
<keyword evidence="4 5" id="KW-0539">Nucleus</keyword>
<evidence type="ECO:0000256" key="6">
    <source>
        <dbReference type="SAM" id="Coils"/>
    </source>
</evidence>
<feature type="region of interest" description="Disordered" evidence="7">
    <location>
        <begin position="205"/>
        <end position="224"/>
    </location>
</feature>
<evidence type="ECO:0000313" key="10">
    <source>
        <dbReference type="Proteomes" id="UP000593562"/>
    </source>
</evidence>
<accession>A0A7J7CLW3</accession>
<gene>
    <name evidence="9" type="ORF">HS088_TW15G00564</name>
</gene>
<dbReference type="SMART" id="SM00353">
    <property type="entry name" value="HLH"/>
    <property type="match status" value="1"/>
</dbReference>
<dbReference type="Gene3D" id="4.10.280.10">
    <property type="entry name" value="Helix-loop-helix DNA-binding domain"/>
    <property type="match status" value="1"/>
</dbReference>
<evidence type="ECO:0000256" key="1">
    <source>
        <dbReference type="ARBA" id="ARBA00004123"/>
    </source>
</evidence>
<dbReference type="PANTHER" id="PTHR11514:SF43">
    <property type="entry name" value="TRANSCRIPTION FACTOR MYC2"/>
    <property type="match status" value="1"/>
</dbReference>
<dbReference type="FunFam" id="4.10.280.10:FF:000078">
    <property type="entry name" value="Transcription factor bHLH13"/>
    <property type="match status" value="1"/>
</dbReference>
<dbReference type="InterPro" id="IPR054502">
    <property type="entry name" value="bHLH-TF_ACT-like_plant"/>
</dbReference>
<dbReference type="CDD" id="cd11449">
    <property type="entry name" value="bHLH_AtAIB_like"/>
    <property type="match status" value="1"/>
</dbReference>
<feature type="coiled-coil region" evidence="6">
    <location>
        <begin position="300"/>
        <end position="334"/>
    </location>
</feature>
<reference evidence="9 10" key="1">
    <citation type="journal article" date="2020" name="Nat. Commun.">
        <title>Genome of Tripterygium wilfordii and identification of cytochrome P450 involved in triptolide biosynthesis.</title>
        <authorList>
            <person name="Tu L."/>
            <person name="Su P."/>
            <person name="Zhang Z."/>
            <person name="Gao L."/>
            <person name="Wang J."/>
            <person name="Hu T."/>
            <person name="Zhou J."/>
            <person name="Zhang Y."/>
            <person name="Zhao Y."/>
            <person name="Liu Y."/>
            <person name="Song Y."/>
            <person name="Tong Y."/>
            <person name="Lu Y."/>
            <person name="Yang J."/>
            <person name="Xu C."/>
            <person name="Jia M."/>
            <person name="Peters R.J."/>
            <person name="Huang L."/>
            <person name="Gao W."/>
        </authorList>
    </citation>
    <scope>NUCLEOTIDE SEQUENCE [LARGE SCALE GENOMIC DNA]</scope>
    <source>
        <strain evidence="10">cv. XIE 37</strain>
        <tissue evidence="9">Leaf</tissue>
    </source>
</reference>
<organism evidence="9 10">
    <name type="scientific">Tripterygium wilfordii</name>
    <name type="common">Thunder God vine</name>
    <dbReference type="NCBI Taxonomy" id="458696"/>
    <lineage>
        <taxon>Eukaryota</taxon>
        <taxon>Viridiplantae</taxon>
        <taxon>Streptophyta</taxon>
        <taxon>Embryophyta</taxon>
        <taxon>Tracheophyta</taxon>
        <taxon>Spermatophyta</taxon>
        <taxon>Magnoliopsida</taxon>
        <taxon>eudicotyledons</taxon>
        <taxon>Gunneridae</taxon>
        <taxon>Pentapetalae</taxon>
        <taxon>rosids</taxon>
        <taxon>fabids</taxon>
        <taxon>Celastrales</taxon>
        <taxon>Celastraceae</taxon>
        <taxon>Tripterygium</taxon>
    </lineage>
</organism>
<dbReference type="GO" id="GO:0003700">
    <property type="term" value="F:DNA-binding transcription factor activity"/>
    <property type="evidence" value="ECO:0007669"/>
    <property type="project" value="InterPro"/>
</dbReference>
<dbReference type="InParanoid" id="A0A7J7CLW3"/>
<feature type="compositionally biased region" description="Polar residues" evidence="7">
    <location>
        <begin position="33"/>
        <end position="58"/>
    </location>
</feature>
<feature type="compositionally biased region" description="Low complexity" evidence="7">
    <location>
        <begin position="84"/>
        <end position="96"/>
    </location>
</feature>
<dbReference type="EMBL" id="JAAARO010000015">
    <property type="protein sequence ID" value="KAF5735065.1"/>
    <property type="molecule type" value="Genomic_DNA"/>
</dbReference>
<dbReference type="Proteomes" id="UP000593562">
    <property type="component" value="Unassembled WGS sequence"/>
</dbReference>
<proteinExistence type="predicted"/>
<dbReference type="GO" id="GO:0046983">
    <property type="term" value="F:protein dimerization activity"/>
    <property type="evidence" value="ECO:0007669"/>
    <property type="project" value="InterPro"/>
</dbReference>
<dbReference type="AlphaFoldDB" id="A0A7J7CLW3"/>
<evidence type="ECO:0000256" key="3">
    <source>
        <dbReference type="ARBA" id="ARBA00023163"/>
    </source>
</evidence>
<protein>
    <recommendedName>
        <fullName evidence="5">Transcription factor</fullName>
        <shortName evidence="5">bHLH transcription factor</shortName>
    </recommendedName>
    <alternativeName>
        <fullName evidence="5">Basic helix-loop-helix protein</fullName>
    </alternativeName>
</protein>
<evidence type="ECO:0000256" key="4">
    <source>
        <dbReference type="ARBA" id="ARBA00023242"/>
    </source>
</evidence>
<evidence type="ECO:0000259" key="8">
    <source>
        <dbReference type="PROSITE" id="PS50888"/>
    </source>
</evidence>
<dbReference type="InterPro" id="IPR045084">
    <property type="entry name" value="AIB/MYC-like"/>
</dbReference>
<comment type="subcellular location">
    <subcellularLocation>
        <location evidence="1 5">Nucleus</location>
    </subcellularLocation>
</comment>
<feature type="region of interest" description="Disordered" evidence="7">
    <location>
        <begin position="234"/>
        <end position="262"/>
    </location>
</feature>
<comment type="caution">
    <text evidence="9">The sequence shown here is derived from an EMBL/GenBank/DDBJ whole genome shotgun (WGS) entry which is preliminary data.</text>
</comment>
<dbReference type="InterPro" id="IPR011598">
    <property type="entry name" value="bHLH_dom"/>
</dbReference>
<feature type="compositionally biased region" description="Basic and acidic residues" evidence="7">
    <location>
        <begin position="251"/>
        <end position="262"/>
    </location>
</feature>
<sequence>MMPSMKRVLFNFSNGGADGGSWTVGANPDQGENDPSSLWLSDPLQNGIDNSTIPTSGVTANATNSSSHTNHNGNPQISKGFQIENPSSSSLSENPSGNGVHIPNHLRQQQEQQQNYFGRELNFSEFGGYDAINGRKGNLLKPGSGEILNFGESKRTATSGNGNLFTGNSQFLTEEMNKKKIAPTSRGSYDEGMLSFTSGVILPSPGMVKSSGGGGDSDHSDLEASVIKDVDCSRVVDPEKKPRKRGRKPANGREEPLNHVEAERQRREKLNQRFYSLRAVVPNVSKMDKASLLGDAISYINELRSKLQTAESNREDLQKELEGMKSELAIEDSRPALTSLDDPRMLDDNGNMIELDVDVKIIGWDAMIRIQCSKRNHPAARLMAALKELDLDVHHASVSVVNDLMIQQATVKIGIIMLHYFFELTRVVKKRTNSEQEYCNRGKQCKKIFCIKVDRSWSGNLNPQPYKQIRSGSKVVAAQKMRNCHRRLNSTGAVIFEGSGAEPRLVRSCGMRRDWSFEDLRQRRKEMKKAEERLF</sequence>
<evidence type="ECO:0000256" key="5">
    <source>
        <dbReference type="RuleBase" id="RU369104"/>
    </source>
</evidence>
<dbReference type="Pfam" id="PF22754">
    <property type="entry name" value="bHLH-TF_ACT-like_plant"/>
    <property type="match status" value="1"/>
</dbReference>
<feature type="region of interest" description="Disordered" evidence="7">
    <location>
        <begin position="12"/>
        <end position="103"/>
    </location>
</feature>
<feature type="domain" description="BHLH" evidence="8">
    <location>
        <begin position="254"/>
        <end position="303"/>
    </location>
</feature>
<evidence type="ECO:0000313" key="9">
    <source>
        <dbReference type="EMBL" id="KAF5735065.1"/>
    </source>
</evidence>
<dbReference type="Pfam" id="PF00010">
    <property type="entry name" value="HLH"/>
    <property type="match status" value="1"/>
</dbReference>
<feature type="compositionally biased region" description="Basic residues" evidence="7">
    <location>
        <begin position="241"/>
        <end position="250"/>
    </location>
</feature>
<dbReference type="SUPFAM" id="SSF47459">
    <property type="entry name" value="HLH, helix-loop-helix DNA-binding domain"/>
    <property type="match status" value="1"/>
</dbReference>
<keyword evidence="10" id="KW-1185">Reference proteome</keyword>
<dbReference type="InterPro" id="IPR036638">
    <property type="entry name" value="HLH_DNA-bd_sf"/>
</dbReference>
<name>A0A7J7CLW3_TRIWF</name>
<keyword evidence="6" id="KW-0175">Coiled coil</keyword>
<dbReference type="FunCoup" id="A0A7J7CLW3">
    <property type="interactions" value="433"/>
</dbReference>
<keyword evidence="2 5" id="KW-0805">Transcription regulation</keyword>
<feature type="compositionally biased region" description="Low complexity" evidence="7">
    <location>
        <begin position="59"/>
        <end position="72"/>
    </location>
</feature>
<dbReference type="PROSITE" id="PS50888">
    <property type="entry name" value="BHLH"/>
    <property type="match status" value="1"/>
</dbReference>
<evidence type="ECO:0000256" key="7">
    <source>
        <dbReference type="SAM" id="MobiDB-lite"/>
    </source>
</evidence>
<dbReference type="GO" id="GO:0005634">
    <property type="term" value="C:nucleus"/>
    <property type="evidence" value="ECO:0007669"/>
    <property type="project" value="UniProtKB-SubCell"/>
</dbReference>
<evidence type="ECO:0000256" key="2">
    <source>
        <dbReference type="ARBA" id="ARBA00023015"/>
    </source>
</evidence>
<dbReference type="GO" id="GO:0000976">
    <property type="term" value="F:transcription cis-regulatory region binding"/>
    <property type="evidence" value="ECO:0007669"/>
    <property type="project" value="TreeGrafter"/>
</dbReference>
<keyword evidence="3 5" id="KW-0804">Transcription</keyword>